<sequence>MQRFDHDGVEIAYIDEGEGEPILLIHGFGSNHQVNWVGTGWVDLLTRQGRRVIAFDNRGHGNSSKLYDPAAYHPAAMASDAVALLDHLRIGSATVMGYSMGARITAFLALEHPQRVDAVIFGGLGVRLVQGEALPPTIAAAMEAPSLDDVPDPIGRMFRAFADKSGADRRALAACIRGSRVQLNPAEVARILQPTLIAVGTRDPIAGSAQELAAMMPNATVLDIPNRDHNPAVGDKVYKQGVLAFLAEQGV</sequence>
<dbReference type="EMBL" id="PUEJ01000005">
    <property type="protein sequence ID" value="PRH86572.1"/>
    <property type="molecule type" value="Genomic_DNA"/>
</dbReference>
<accession>A0A2S9QB45</accession>
<dbReference type="GO" id="GO:0046503">
    <property type="term" value="P:glycerolipid catabolic process"/>
    <property type="evidence" value="ECO:0007669"/>
    <property type="project" value="TreeGrafter"/>
</dbReference>
<protein>
    <submittedName>
        <fullName evidence="2">Alpha/beta hydrolase</fullName>
    </submittedName>
</protein>
<keyword evidence="3" id="KW-1185">Reference proteome</keyword>
<reference evidence="2 3" key="1">
    <citation type="submission" date="2018-02" db="EMBL/GenBank/DDBJ databases">
        <title>Whole genome sequencing of endophytic bacterium.</title>
        <authorList>
            <person name="Eedara R."/>
            <person name="Podile A.R."/>
        </authorList>
    </citation>
    <scope>NUCLEOTIDE SEQUENCE [LARGE SCALE GENOMIC DNA]</scope>
    <source>
        <strain evidence="2 3">RP1T</strain>
    </source>
</reference>
<dbReference type="PANTHER" id="PTHR43433:SF5">
    <property type="entry name" value="AB HYDROLASE-1 DOMAIN-CONTAINING PROTEIN"/>
    <property type="match status" value="1"/>
</dbReference>
<evidence type="ECO:0000313" key="3">
    <source>
        <dbReference type="Proteomes" id="UP000237682"/>
    </source>
</evidence>
<dbReference type="InterPro" id="IPR029058">
    <property type="entry name" value="AB_hydrolase_fold"/>
</dbReference>
<dbReference type="SUPFAM" id="SSF53474">
    <property type="entry name" value="alpha/beta-Hydrolases"/>
    <property type="match status" value="1"/>
</dbReference>
<dbReference type="PANTHER" id="PTHR43433">
    <property type="entry name" value="HYDROLASE, ALPHA/BETA FOLD FAMILY PROTEIN"/>
    <property type="match status" value="1"/>
</dbReference>
<proteinExistence type="predicted"/>
<dbReference type="RefSeq" id="WP_105862802.1">
    <property type="nucleotide sequence ID" value="NZ_PUEJ01000005.1"/>
</dbReference>
<dbReference type="Proteomes" id="UP000237682">
    <property type="component" value="Unassembled WGS sequence"/>
</dbReference>
<gene>
    <name evidence="2" type="ORF">C5L14_14665</name>
</gene>
<dbReference type="InterPro" id="IPR000073">
    <property type="entry name" value="AB_hydrolase_1"/>
</dbReference>
<evidence type="ECO:0000259" key="1">
    <source>
        <dbReference type="Pfam" id="PF00561"/>
    </source>
</evidence>
<keyword evidence="2" id="KW-0378">Hydrolase</keyword>
<feature type="domain" description="AB hydrolase-1" evidence="1">
    <location>
        <begin position="21"/>
        <end position="121"/>
    </location>
</feature>
<organism evidence="2 3">
    <name type="scientific">Labrys okinawensis</name>
    <dbReference type="NCBI Taxonomy" id="346911"/>
    <lineage>
        <taxon>Bacteria</taxon>
        <taxon>Pseudomonadati</taxon>
        <taxon>Pseudomonadota</taxon>
        <taxon>Alphaproteobacteria</taxon>
        <taxon>Hyphomicrobiales</taxon>
        <taxon>Xanthobacteraceae</taxon>
        <taxon>Labrys</taxon>
    </lineage>
</organism>
<dbReference type="InterPro" id="IPR050471">
    <property type="entry name" value="AB_hydrolase"/>
</dbReference>
<dbReference type="GO" id="GO:0004806">
    <property type="term" value="F:triacylglycerol lipase activity"/>
    <property type="evidence" value="ECO:0007669"/>
    <property type="project" value="TreeGrafter"/>
</dbReference>
<dbReference type="PRINTS" id="PR00111">
    <property type="entry name" value="ABHYDROLASE"/>
</dbReference>
<evidence type="ECO:0000313" key="2">
    <source>
        <dbReference type="EMBL" id="PRH86572.1"/>
    </source>
</evidence>
<dbReference type="OrthoDB" id="9804723at2"/>
<dbReference type="Gene3D" id="3.40.50.1820">
    <property type="entry name" value="alpha/beta hydrolase"/>
    <property type="match status" value="1"/>
</dbReference>
<dbReference type="AlphaFoldDB" id="A0A2S9QB45"/>
<name>A0A2S9QB45_9HYPH</name>
<comment type="caution">
    <text evidence="2">The sequence shown here is derived from an EMBL/GenBank/DDBJ whole genome shotgun (WGS) entry which is preliminary data.</text>
</comment>
<dbReference type="Pfam" id="PF00561">
    <property type="entry name" value="Abhydrolase_1"/>
    <property type="match status" value="1"/>
</dbReference>